<dbReference type="SUPFAM" id="SSF51126">
    <property type="entry name" value="Pectin lyase-like"/>
    <property type="match status" value="2"/>
</dbReference>
<dbReference type="InterPro" id="IPR012334">
    <property type="entry name" value="Pectin_lyas_fold"/>
</dbReference>
<dbReference type="GeneID" id="76833725"/>
<evidence type="ECO:0000256" key="1">
    <source>
        <dbReference type="SAM" id="MobiDB-lite"/>
    </source>
</evidence>
<dbReference type="RefSeq" id="WP_268186813.1">
    <property type="nucleotide sequence ID" value="NZ_CP113361.1"/>
</dbReference>
<dbReference type="Gene3D" id="2.160.20.10">
    <property type="entry name" value="Single-stranded right-handed beta-helix, Pectin lyase-like"/>
    <property type="match status" value="1"/>
</dbReference>
<name>A0A9X9S435_METOG</name>
<dbReference type="KEGG" id="mou:OU421_01445"/>
<gene>
    <name evidence="2" type="ORF">OU421_01445</name>
</gene>
<evidence type="ECO:0000313" key="2">
    <source>
        <dbReference type="EMBL" id="WAI01564.1"/>
    </source>
</evidence>
<reference evidence="2" key="1">
    <citation type="submission" date="2022-11" db="EMBL/GenBank/DDBJ databases">
        <title>Complete genome sequence of Methanogenium organophilum DSM 3596.</title>
        <authorList>
            <person name="Chen S.-C."/>
            <person name="Lai S.-J."/>
            <person name="You Y.-T."/>
        </authorList>
    </citation>
    <scope>NUCLEOTIDE SEQUENCE</scope>
    <source>
        <strain evidence="2">DSM 3596</strain>
    </source>
</reference>
<proteinExistence type="predicted"/>
<evidence type="ECO:0000313" key="3">
    <source>
        <dbReference type="Proteomes" id="UP001163096"/>
    </source>
</evidence>
<dbReference type="InterPro" id="IPR022208">
    <property type="entry name" value="DUF3737"/>
</dbReference>
<protein>
    <submittedName>
        <fullName evidence="2">DUF3737 family protein</fullName>
    </submittedName>
</protein>
<dbReference type="Proteomes" id="UP001163096">
    <property type="component" value="Chromosome"/>
</dbReference>
<sequence>MGQNTNDNLNRRKNKGEIPIANTTSPECVDHKEKITEYNGLNLDGERALYGIQNATISNCIFDGPRDGESALKESQDIYVSDCDFRLRYPFWHVKNAQMENSRMTETCRAALWYCKHMTIKNCHMGGIKAVRECEDVNIEDCTIQSSEFGWFSNKIMVKNTELESEYPFLQSSDILLDNFVLNGKYSFQYVENVEIRNSRLDTKDAFWHSKNVTVSDSIVKGEYLGWYSENLKLVGCKIIGTQPLCYAKGLILEDCEMIDCDLAFEYSDVHATITGPITSVKNPCSGHISADSIGEVILDENQSSDASCVIEVRMDGHTSSEEQPLTFADGCGRMQCEGDHISEICQCDK</sequence>
<accession>A0A9X9S435</accession>
<dbReference type="AlphaFoldDB" id="A0A9X9S435"/>
<feature type="region of interest" description="Disordered" evidence="1">
    <location>
        <begin position="1"/>
        <end position="24"/>
    </location>
</feature>
<dbReference type="EMBL" id="CP113361">
    <property type="protein sequence ID" value="WAI01564.1"/>
    <property type="molecule type" value="Genomic_DNA"/>
</dbReference>
<organism evidence="2 3">
    <name type="scientific">Methanogenium organophilum</name>
    <dbReference type="NCBI Taxonomy" id="2199"/>
    <lineage>
        <taxon>Archaea</taxon>
        <taxon>Methanobacteriati</taxon>
        <taxon>Methanobacteriota</taxon>
        <taxon>Stenosarchaea group</taxon>
        <taxon>Methanomicrobia</taxon>
        <taxon>Methanomicrobiales</taxon>
        <taxon>Methanomicrobiaceae</taxon>
        <taxon>Methanogenium</taxon>
    </lineage>
</organism>
<dbReference type="Pfam" id="PF12541">
    <property type="entry name" value="DUF3737"/>
    <property type="match status" value="1"/>
</dbReference>
<keyword evidence="3" id="KW-1185">Reference proteome</keyword>
<dbReference type="InterPro" id="IPR011050">
    <property type="entry name" value="Pectin_lyase_fold/virulence"/>
</dbReference>